<reference evidence="8" key="2">
    <citation type="submission" date="2020-09" db="EMBL/GenBank/DDBJ databases">
        <authorList>
            <person name="Sun Q."/>
            <person name="Zhou Y."/>
        </authorList>
    </citation>
    <scope>NUCLEOTIDE SEQUENCE</scope>
    <source>
        <strain evidence="8">CGMCC 1.15367</strain>
    </source>
</reference>
<dbReference type="InterPro" id="IPR010280">
    <property type="entry name" value="U5_MeTrfase_fam"/>
</dbReference>
<dbReference type="InterPro" id="IPR029063">
    <property type="entry name" value="SAM-dependent_MTases_sf"/>
</dbReference>
<keyword evidence="1" id="KW-0004">4Fe-4S</keyword>
<accession>A0A916ZUJ6</accession>
<dbReference type="GO" id="GO:0051539">
    <property type="term" value="F:4 iron, 4 sulfur cluster binding"/>
    <property type="evidence" value="ECO:0007669"/>
    <property type="project" value="UniProtKB-KW"/>
</dbReference>
<dbReference type="RefSeq" id="WP_188911149.1">
    <property type="nucleotide sequence ID" value="NZ_BMIQ01000006.1"/>
</dbReference>
<feature type="binding site" evidence="6">
    <location>
        <position position="293"/>
    </location>
    <ligand>
        <name>S-adenosyl-L-methionine</name>
        <dbReference type="ChEBI" id="CHEBI:59789"/>
    </ligand>
</feature>
<evidence type="ECO:0000256" key="3">
    <source>
        <dbReference type="ARBA" id="ARBA00022679"/>
    </source>
</evidence>
<feature type="active site" description="Nucleophile" evidence="6">
    <location>
        <position position="367"/>
    </location>
</feature>
<keyword evidence="3 6" id="KW-0808">Transferase</keyword>
<proteinExistence type="inferred from homology"/>
<comment type="caution">
    <text evidence="8">The sequence shown here is derived from an EMBL/GenBank/DDBJ whole genome shotgun (WGS) entry which is preliminary data.</text>
</comment>
<dbReference type="SUPFAM" id="SSF50249">
    <property type="entry name" value="Nucleic acid-binding proteins"/>
    <property type="match status" value="1"/>
</dbReference>
<evidence type="ECO:0000256" key="2">
    <source>
        <dbReference type="ARBA" id="ARBA00022603"/>
    </source>
</evidence>
<dbReference type="PANTHER" id="PTHR11061:SF49">
    <property type="entry name" value="23S RRNA (URACIL(1939)-C(5))-METHYLTRANSFERASE RLMD"/>
    <property type="match status" value="1"/>
</dbReference>
<dbReference type="PROSITE" id="PS51687">
    <property type="entry name" value="SAM_MT_RNA_M5U"/>
    <property type="match status" value="1"/>
</dbReference>
<sequence>MVEDLTIASLGAKGDGVAEAEGSPVFVPFALPGETVRVAPRGQNRADPVEILAASPERQAPPCPHFGTCGGCDLQHASDGLYRRFKRDLVVEAFAMRGLAPEVGELVPCAPRSRRRAVFTAKRGPEGVAFGFHARQSESIVPIEVCHVVVPAIETRLGALRRLANLLVGRKDELRLTVAATETGLDIAAEGAAKIEETRRKEIVAFALKQDFARLSIGGEILVESRRPSLTLGAVTVEPPPGAFLQAVVSAEEAMAERVLAHLAGAKQVADLFAGLGTFALRLARKSAVRAFEAEAPALAALDRARRASPGLRPVAIERRDLFRRPVTERELAAFGGVVFDPPRAGAEAQSRQLAGSKVARIAAVSCNPATLARDCRILVDGGYRLLAVTPIDQFLWSHHVEAVALLER</sequence>
<protein>
    <submittedName>
        <fullName evidence="8">RNA methyltransferase R00878</fullName>
    </submittedName>
</protein>
<evidence type="ECO:0000256" key="4">
    <source>
        <dbReference type="ARBA" id="ARBA00022691"/>
    </source>
</evidence>
<feature type="active site" evidence="7">
    <location>
        <position position="367"/>
    </location>
</feature>
<dbReference type="Gene3D" id="3.40.50.150">
    <property type="entry name" value="Vaccinia Virus protein VP39"/>
    <property type="match status" value="1"/>
</dbReference>
<evidence type="ECO:0000256" key="1">
    <source>
        <dbReference type="ARBA" id="ARBA00022485"/>
    </source>
</evidence>
<evidence type="ECO:0000256" key="6">
    <source>
        <dbReference type="PROSITE-ProRule" id="PRU01024"/>
    </source>
</evidence>
<feature type="binding site" evidence="6">
    <location>
        <position position="341"/>
    </location>
    <ligand>
        <name>S-adenosyl-L-methionine</name>
        <dbReference type="ChEBI" id="CHEBI:59789"/>
    </ligand>
</feature>
<keyword evidence="5" id="KW-0411">Iron-sulfur</keyword>
<gene>
    <name evidence="8" type="ORF">GCM10011390_37110</name>
</gene>
<comment type="similarity">
    <text evidence="6">Belongs to the class I-like SAM-binding methyltransferase superfamily. RNA M5U methyltransferase family.</text>
</comment>
<dbReference type="InterPro" id="IPR030390">
    <property type="entry name" value="MeTrfase_TrmA_AS"/>
</dbReference>
<keyword evidence="1" id="KW-0408">Iron</keyword>
<dbReference type="Proteomes" id="UP000644699">
    <property type="component" value="Unassembled WGS sequence"/>
</dbReference>
<dbReference type="AlphaFoldDB" id="A0A916ZUJ6"/>
<organism evidence="8 9">
    <name type="scientific">Aureimonas endophytica</name>
    <dbReference type="NCBI Taxonomy" id="2027858"/>
    <lineage>
        <taxon>Bacteria</taxon>
        <taxon>Pseudomonadati</taxon>
        <taxon>Pseudomonadota</taxon>
        <taxon>Alphaproteobacteria</taxon>
        <taxon>Hyphomicrobiales</taxon>
        <taxon>Aurantimonadaceae</taxon>
        <taxon>Aureimonas</taxon>
    </lineage>
</organism>
<keyword evidence="4 6" id="KW-0949">S-adenosyl-L-methionine</keyword>
<dbReference type="Gene3D" id="2.40.50.1070">
    <property type="match status" value="1"/>
</dbReference>
<keyword evidence="1" id="KW-0479">Metal-binding</keyword>
<evidence type="ECO:0000256" key="5">
    <source>
        <dbReference type="ARBA" id="ARBA00023014"/>
    </source>
</evidence>
<keyword evidence="9" id="KW-1185">Reference proteome</keyword>
<dbReference type="PROSITE" id="PS01230">
    <property type="entry name" value="TRMA_1"/>
    <property type="match status" value="1"/>
</dbReference>
<dbReference type="InterPro" id="IPR012340">
    <property type="entry name" value="NA-bd_OB-fold"/>
</dbReference>
<dbReference type="SUPFAM" id="SSF53335">
    <property type="entry name" value="S-adenosyl-L-methionine-dependent methyltransferases"/>
    <property type="match status" value="1"/>
</dbReference>
<evidence type="ECO:0000313" key="9">
    <source>
        <dbReference type="Proteomes" id="UP000644699"/>
    </source>
</evidence>
<name>A0A916ZUJ6_9HYPH</name>
<dbReference type="GO" id="GO:0070475">
    <property type="term" value="P:rRNA base methylation"/>
    <property type="evidence" value="ECO:0007669"/>
    <property type="project" value="TreeGrafter"/>
</dbReference>
<feature type="binding site" evidence="6">
    <location>
        <position position="273"/>
    </location>
    <ligand>
        <name>S-adenosyl-L-methionine</name>
        <dbReference type="ChEBI" id="CHEBI:59789"/>
    </ligand>
</feature>
<dbReference type="Gene3D" id="2.40.50.140">
    <property type="entry name" value="Nucleic acid-binding proteins"/>
    <property type="match status" value="1"/>
</dbReference>
<dbReference type="PANTHER" id="PTHR11061">
    <property type="entry name" value="RNA M5U METHYLTRANSFERASE"/>
    <property type="match status" value="1"/>
</dbReference>
<evidence type="ECO:0000256" key="7">
    <source>
        <dbReference type="PROSITE-ProRule" id="PRU10015"/>
    </source>
</evidence>
<dbReference type="GO" id="GO:0070041">
    <property type="term" value="F:rRNA (uridine-C5-)-methyltransferase activity"/>
    <property type="evidence" value="ECO:0007669"/>
    <property type="project" value="TreeGrafter"/>
</dbReference>
<keyword evidence="2 6" id="KW-0489">Methyltransferase</keyword>
<feature type="binding site" evidence="6">
    <location>
        <position position="246"/>
    </location>
    <ligand>
        <name>S-adenosyl-L-methionine</name>
        <dbReference type="ChEBI" id="CHEBI:59789"/>
    </ligand>
</feature>
<reference evidence="8" key="1">
    <citation type="journal article" date="2014" name="Int. J. Syst. Evol. Microbiol.">
        <title>Complete genome sequence of Corynebacterium casei LMG S-19264T (=DSM 44701T), isolated from a smear-ripened cheese.</title>
        <authorList>
            <consortium name="US DOE Joint Genome Institute (JGI-PGF)"/>
            <person name="Walter F."/>
            <person name="Albersmeier A."/>
            <person name="Kalinowski J."/>
            <person name="Ruckert C."/>
        </authorList>
    </citation>
    <scope>NUCLEOTIDE SEQUENCE</scope>
    <source>
        <strain evidence="8">CGMCC 1.15367</strain>
    </source>
</reference>
<dbReference type="Pfam" id="PF05958">
    <property type="entry name" value="tRNA_U5-meth_tr"/>
    <property type="match status" value="1"/>
</dbReference>
<evidence type="ECO:0000313" key="8">
    <source>
        <dbReference type="EMBL" id="GGE14563.1"/>
    </source>
</evidence>
<dbReference type="EMBL" id="BMIQ01000006">
    <property type="protein sequence ID" value="GGE14563.1"/>
    <property type="molecule type" value="Genomic_DNA"/>
</dbReference>